<organism evidence="2 3">
    <name type="scientific">Phaeosphaeria nodorum (strain SN15 / ATCC MYA-4574 / FGSC 10173)</name>
    <name type="common">Glume blotch fungus</name>
    <name type="synonym">Parastagonospora nodorum</name>
    <dbReference type="NCBI Taxonomy" id="321614"/>
    <lineage>
        <taxon>Eukaryota</taxon>
        <taxon>Fungi</taxon>
        <taxon>Dikarya</taxon>
        <taxon>Ascomycota</taxon>
        <taxon>Pezizomycotina</taxon>
        <taxon>Dothideomycetes</taxon>
        <taxon>Pleosporomycetidae</taxon>
        <taxon>Pleosporales</taxon>
        <taxon>Pleosporineae</taxon>
        <taxon>Phaeosphaeriaceae</taxon>
        <taxon>Parastagonospora</taxon>
    </lineage>
</organism>
<dbReference type="VEuPathDB" id="FungiDB:JI435_421520"/>
<sequence length="49" mass="5544">MQNVLSDLRTSDVWSSRSHIKNLGPRCPSVARRGEYPHTTETVPRHSSP</sequence>
<proteinExistence type="predicted"/>
<evidence type="ECO:0000313" key="3">
    <source>
        <dbReference type="Proteomes" id="UP000663193"/>
    </source>
</evidence>
<reference evidence="3" key="1">
    <citation type="journal article" date="2021" name="BMC Genomics">
        <title>Chromosome-level genome assembly and manually-curated proteome of model necrotroph Parastagonospora nodorum Sn15 reveals a genome-wide trove of candidate effector homologs, and redundancy of virulence-related functions within an accessory chromosome.</title>
        <authorList>
            <person name="Bertazzoni S."/>
            <person name="Jones D.A.B."/>
            <person name="Phan H.T."/>
            <person name="Tan K.-C."/>
            <person name="Hane J.K."/>
        </authorList>
    </citation>
    <scope>NUCLEOTIDE SEQUENCE [LARGE SCALE GENOMIC DNA]</scope>
    <source>
        <strain evidence="3">SN15 / ATCC MYA-4574 / FGSC 10173)</strain>
    </source>
</reference>
<feature type="compositionally biased region" description="Polar residues" evidence="1">
    <location>
        <begin position="39"/>
        <end position="49"/>
    </location>
</feature>
<accession>A0A7U2I798</accession>
<protein>
    <submittedName>
        <fullName evidence="2">Uncharacterized protein</fullName>
    </submittedName>
</protein>
<dbReference type="AlphaFoldDB" id="A0A7U2I798"/>
<name>A0A7U2I798_PHANO</name>
<dbReference type="Proteomes" id="UP000663193">
    <property type="component" value="Chromosome 17"/>
</dbReference>
<evidence type="ECO:0000256" key="1">
    <source>
        <dbReference type="SAM" id="MobiDB-lite"/>
    </source>
</evidence>
<keyword evidence="3" id="KW-1185">Reference proteome</keyword>
<gene>
    <name evidence="2" type="ORF">JI435_421520</name>
</gene>
<feature type="region of interest" description="Disordered" evidence="1">
    <location>
        <begin position="18"/>
        <end position="49"/>
    </location>
</feature>
<dbReference type="EMBL" id="CP069039">
    <property type="protein sequence ID" value="QRD04640.1"/>
    <property type="molecule type" value="Genomic_DNA"/>
</dbReference>
<evidence type="ECO:0000313" key="2">
    <source>
        <dbReference type="EMBL" id="QRD04640.1"/>
    </source>
</evidence>